<dbReference type="UniPathway" id="UPA00392"/>
<evidence type="ECO:0000256" key="3">
    <source>
        <dbReference type="ARBA" id="ARBA00022857"/>
    </source>
</evidence>
<keyword evidence="1 5" id="KW-0963">Cytoplasm</keyword>
<dbReference type="EC" id="1.7.1.13" evidence="5"/>
<feature type="region of interest" description="Disordered" evidence="6">
    <location>
        <begin position="1"/>
        <end position="23"/>
    </location>
</feature>
<evidence type="ECO:0000256" key="1">
    <source>
        <dbReference type="ARBA" id="ARBA00022490"/>
    </source>
</evidence>
<comment type="caution">
    <text evidence="7">The sequence shown here is derived from an EMBL/GenBank/DDBJ whole genome shotgun (WGS) entry which is preliminary data.</text>
</comment>
<feature type="binding site" evidence="5">
    <location>
        <begin position="98"/>
        <end position="100"/>
    </location>
    <ligand>
        <name>substrate</name>
    </ligand>
</feature>
<keyword evidence="8" id="KW-1185">Reference proteome</keyword>
<evidence type="ECO:0000313" key="7">
    <source>
        <dbReference type="EMBL" id="RRS05449.1"/>
    </source>
</evidence>
<comment type="pathway">
    <text evidence="5">tRNA modification; tRNA-queuosine biosynthesis.</text>
</comment>
<comment type="similarity">
    <text evidence="5">Belongs to the GTP cyclohydrolase I family. QueF type 1 subfamily.</text>
</comment>
<name>A0A426VF65_9BURK</name>
<keyword evidence="4 5" id="KW-0560">Oxidoreductase</keyword>
<feature type="active site" description="Thioimide intermediate" evidence="5">
    <location>
        <position position="76"/>
    </location>
</feature>
<organism evidence="7 8">
    <name type="scientific">Aquabacterium soli</name>
    <dbReference type="NCBI Taxonomy" id="2493092"/>
    <lineage>
        <taxon>Bacteria</taxon>
        <taxon>Pseudomonadati</taxon>
        <taxon>Pseudomonadota</taxon>
        <taxon>Betaproteobacteria</taxon>
        <taxon>Burkholderiales</taxon>
        <taxon>Aquabacterium</taxon>
    </lineage>
</organism>
<dbReference type="GO" id="GO:0005737">
    <property type="term" value="C:cytoplasm"/>
    <property type="evidence" value="ECO:0007669"/>
    <property type="project" value="UniProtKB-SubCell"/>
</dbReference>
<evidence type="ECO:0000256" key="6">
    <source>
        <dbReference type="SAM" id="MobiDB-lite"/>
    </source>
</evidence>
<dbReference type="InterPro" id="IPR043133">
    <property type="entry name" value="GTP-CH-I_C/QueF"/>
</dbReference>
<dbReference type="GO" id="GO:0033739">
    <property type="term" value="F:preQ1 synthase activity"/>
    <property type="evidence" value="ECO:0007669"/>
    <property type="project" value="UniProtKB-UniRule"/>
</dbReference>
<dbReference type="AlphaFoldDB" id="A0A426VF65"/>
<dbReference type="GO" id="GO:0008616">
    <property type="term" value="P:tRNA queuosine(34) biosynthetic process"/>
    <property type="evidence" value="ECO:0007669"/>
    <property type="project" value="UniProtKB-UniRule"/>
</dbReference>
<gene>
    <name evidence="5 7" type="primary">queF</name>
    <name evidence="7" type="ORF">EIP75_04365</name>
</gene>
<dbReference type="SUPFAM" id="SSF55620">
    <property type="entry name" value="Tetrahydrobiopterin biosynthesis enzymes-like"/>
    <property type="match status" value="1"/>
</dbReference>
<evidence type="ECO:0000256" key="2">
    <source>
        <dbReference type="ARBA" id="ARBA00022785"/>
    </source>
</evidence>
<feature type="compositionally biased region" description="Low complexity" evidence="6">
    <location>
        <begin position="1"/>
        <end position="15"/>
    </location>
</feature>
<dbReference type="InterPro" id="IPR050084">
    <property type="entry name" value="NADPH_dep_7-cyano-7-deazaG_red"/>
</dbReference>
<dbReference type="Proteomes" id="UP000269265">
    <property type="component" value="Unassembled WGS sequence"/>
</dbReference>
<comment type="catalytic activity">
    <reaction evidence="5">
        <text>7-aminomethyl-7-carbaguanine + 2 NADP(+) = 7-cyano-7-carbaguanine + 2 NADPH + 3 H(+)</text>
        <dbReference type="Rhea" id="RHEA:13409"/>
        <dbReference type="ChEBI" id="CHEBI:15378"/>
        <dbReference type="ChEBI" id="CHEBI:45075"/>
        <dbReference type="ChEBI" id="CHEBI:57783"/>
        <dbReference type="ChEBI" id="CHEBI:58349"/>
        <dbReference type="ChEBI" id="CHEBI:58703"/>
        <dbReference type="EC" id="1.7.1.13"/>
    </reaction>
</comment>
<reference evidence="7 8" key="1">
    <citation type="submission" date="2018-12" db="EMBL/GenBank/DDBJ databases">
        <title>The whole draft genome of Aquabacterium sp. SJQ9.</title>
        <authorList>
            <person name="Sun L."/>
            <person name="Gao X."/>
            <person name="Chen W."/>
            <person name="Huang K."/>
        </authorList>
    </citation>
    <scope>NUCLEOTIDE SEQUENCE [LARGE SCALE GENOMIC DNA]</scope>
    <source>
        <strain evidence="7 8">SJQ9</strain>
    </source>
</reference>
<protein>
    <recommendedName>
        <fullName evidence="5">NADPH-dependent 7-cyano-7-deazaguanine reductase</fullName>
        <ecNumber evidence="5">1.7.1.13</ecNumber>
    </recommendedName>
    <alternativeName>
        <fullName evidence="5">7-cyano-7-carbaguanine reductase</fullName>
    </alternativeName>
    <alternativeName>
        <fullName evidence="5">NADPH-dependent nitrile oxidoreductase</fullName>
    </alternativeName>
    <alternativeName>
        <fullName evidence="5">PreQ(0) reductase</fullName>
    </alternativeName>
</protein>
<dbReference type="InterPro" id="IPR029500">
    <property type="entry name" value="QueF"/>
</dbReference>
<comment type="function">
    <text evidence="5">Catalyzes the NADPH-dependent reduction of 7-cyano-7-deazaguanine (preQ0) to 7-aminomethyl-7-deazaguanine (preQ1).</text>
</comment>
<feature type="binding site" evidence="5">
    <location>
        <begin position="117"/>
        <end position="118"/>
    </location>
    <ligand>
        <name>substrate</name>
    </ligand>
</feature>
<dbReference type="EMBL" id="RSED01000003">
    <property type="protein sequence ID" value="RRS05449.1"/>
    <property type="molecule type" value="Genomic_DNA"/>
</dbReference>
<dbReference type="HAMAP" id="MF_00818">
    <property type="entry name" value="QueF_type1"/>
    <property type="match status" value="1"/>
</dbReference>
<accession>A0A426VF65</accession>
<proteinExistence type="inferred from homology"/>
<dbReference type="OrthoDB" id="9789995at2"/>
<dbReference type="NCBIfam" id="TIGR03139">
    <property type="entry name" value="QueF-II"/>
    <property type="match status" value="1"/>
</dbReference>
<keyword evidence="2 5" id="KW-0671">Queuosine biosynthesis</keyword>
<dbReference type="PANTHER" id="PTHR34354:SF1">
    <property type="entry name" value="NADPH-DEPENDENT 7-CYANO-7-DEAZAGUANINE REDUCTASE"/>
    <property type="match status" value="1"/>
</dbReference>
<feature type="active site" description="Proton donor" evidence="5">
    <location>
        <position position="83"/>
    </location>
</feature>
<dbReference type="Gene3D" id="3.30.1130.10">
    <property type="match status" value="1"/>
</dbReference>
<evidence type="ECO:0000256" key="4">
    <source>
        <dbReference type="ARBA" id="ARBA00023002"/>
    </source>
</evidence>
<dbReference type="InterPro" id="IPR016856">
    <property type="entry name" value="QueF_type1"/>
</dbReference>
<keyword evidence="3 5" id="KW-0521">NADP</keyword>
<dbReference type="Pfam" id="PF14489">
    <property type="entry name" value="QueF"/>
    <property type="match status" value="1"/>
</dbReference>
<sequence length="181" mass="20051">MAKKAPAGAAASPKKNVPAQPATKAVKAAKAIEVGSRAKPVNPPSVPSKHLDVFPNPAPERDFVIQFQIPEFTCFCPLTGQPDFAHFTIDCIADKQCIELKSLKMYMWSYRNEGAFHEKVTNDILTDMVKAINPRFLRITAKWYVRGGIYTNVVVEHRKKGWKPAPKVELPTHSPETGLLG</sequence>
<dbReference type="PANTHER" id="PTHR34354">
    <property type="entry name" value="NADPH-DEPENDENT 7-CYANO-7-DEAZAGUANINE REDUCTASE"/>
    <property type="match status" value="1"/>
</dbReference>
<evidence type="ECO:0000256" key="5">
    <source>
        <dbReference type="HAMAP-Rule" id="MF_00818"/>
    </source>
</evidence>
<comment type="subcellular location">
    <subcellularLocation>
        <location evidence="5">Cytoplasm</location>
    </subcellularLocation>
</comment>
<evidence type="ECO:0000313" key="8">
    <source>
        <dbReference type="Proteomes" id="UP000269265"/>
    </source>
</evidence>